<evidence type="ECO:0000313" key="2">
    <source>
        <dbReference type="EMBL" id="GMF41929.1"/>
    </source>
</evidence>
<protein>
    <submittedName>
        <fullName evidence="2">Unnamed protein product</fullName>
    </submittedName>
</protein>
<accession>A0A9W7CX06</accession>
<evidence type="ECO:0000313" key="3">
    <source>
        <dbReference type="Proteomes" id="UP001165121"/>
    </source>
</evidence>
<dbReference type="AlphaFoldDB" id="A0A9W7CX06"/>
<organism evidence="2 3">
    <name type="scientific">Phytophthora fragariaefolia</name>
    <dbReference type="NCBI Taxonomy" id="1490495"/>
    <lineage>
        <taxon>Eukaryota</taxon>
        <taxon>Sar</taxon>
        <taxon>Stramenopiles</taxon>
        <taxon>Oomycota</taxon>
        <taxon>Peronosporomycetes</taxon>
        <taxon>Peronosporales</taxon>
        <taxon>Peronosporaceae</taxon>
        <taxon>Phytophthora</taxon>
    </lineage>
</organism>
<feature type="region of interest" description="Disordered" evidence="1">
    <location>
        <begin position="26"/>
        <end position="65"/>
    </location>
</feature>
<dbReference type="EMBL" id="BSXT01001388">
    <property type="protein sequence ID" value="GMF41929.1"/>
    <property type="molecule type" value="Genomic_DNA"/>
</dbReference>
<feature type="compositionally biased region" description="Basic and acidic residues" evidence="1">
    <location>
        <begin position="258"/>
        <end position="291"/>
    </location>
</feature>
<dbReference type="OrthoDB" id="166809at2759"/>
<keyword evidence="3" id="KW-1185">Reference proteome</keyword>
<proteinExistence type="predicted"/>
<dbReference type="Proteomes" id="UP001165121">
    <property type="component" value="Unassembled WGS sequence"/>
</dbReference>
<gene>
    <name evidence="2" type="ORF">Pfra01_001348700</name>
</gene>
<comment type="caution">
    <text evidence="2">The sequence shown here is derived from an EMBL/GenBank/DDBJ whole genome shotgun (WGS) entry which is preliminary data.</text>
</comment>
<feature type="compositionally biased region" description="Acidic residues" evidence="1">
    <location>
        <begin position="50"/>
        <end position="65"/>
    </location>
</feature>
<feature type="compositionally biased region" description="Basic and acidic residues" evidence="1">
    <location>
        <begin position="26"/>
        <end position="35"/>
    </location>
</feature>
<name>A0A9W7CX06_9STRA</name>
<reference evidence="2" key="1">
    <citation type="submission" date="2023-04" db="EMBL/GenBank/DDBJ databases">
        <title>Phytophthora fragariaefolia NBRC 109709.</title>
        <authorList>
            <person name="Ichikawa N."/>
            <person name="Sato H."/>
            <person name="Tonouchi N."/>
        </authorList>
    </citation>
    <scope>NUCLEOTIDE SEQUENCE</scope>
    <source>
        <strain evidence="2">NBRC 109709</strain>
    </source>
</reference>
<feature type="compositionally biased region" description="Polar residues" evidence="1">
    <location>
        <begin position="295"/>
        <end position="312"/>
    </location>
</feature>
<feature type="region of interest" description="Disordered" evidence="1">
    <location>
        <begin position="258"/>
        <end position="312"/>
    </location>
</feature>
<sequence>MQKGKAYTLDLCHLANVTIVAKIDEKTKEEEKVQVEMEMTDGSPEAPNATEEDEEDLGSQEKDDSEVPTILGIFRGWHIDPITLTYKYMIYDDGDECTDNDHYSMTVELVPSSNPESDTKLYGLKKTGMCTFKASLLTFVPEEDRVAEHGIHTPGVVDISDVESSLPVICGRMKCRYGDISKRVRDLSDQIRVVQRAMADGPSAESTLFTNMTLESSKNTLESATHILKKSLELFHDIEALQRSLTNDFLGREAAAKKEIEAEEGKDKEREEEIKKEAEAEATVEAEKIKAEATTFASTNAAGNEGESTTAK</sequence>
<evidence type="ECO:0000256" key="1">
    <source>
        <dbReference type="SAM" id="MobiDB-lite"/>
    </source>
</evidence>